<dbReference type="InterPro" id="IPR038662">
    <property type="entry name" value="ATP_synth_F0_csu_sf"/>
</dbReference>
<dbReference type="EMBL" id="KT997967">
    <property type="protein sequence ID" value="AMJ16550.1"/>
    <property type="molecule type" value="Genomic_DNA"/>
</dbReference>
<comment type="similarity">
    <text evidence="2 12">Belongs to the ATPase C chain family.</text>
</comment>
<dbReference type="GO" id="GO:0015078">
    <property type="term" value="F:proton transmembrane transporter activity"/>
    <property type="evidence" value="ECO:0007669"/>
    <property type="project" value="InterPro"/>
</dbReference>
<proteinExistence type="inferred from homology"/>
<dbReference type="FunFam" id="1.20.20.10:FF:000003">
    <property type="entry name" value="Atp synthase f complex subunit mitochondrial"/>
    <property type="match status" value="1"/>
</dbReference>
<dbReference type="GO" id="GO:0008289">
    <property type="term" value="F:lipid binding"/>
    <property type="evidence" value="ECO:0007669"/>
    <property type="project" value="UniProtKB-KW"/>
</dbReference>
<dbReference type="PANTHER" id="PTHR10031:SF0">
    <property type="entry name" value="ATPASE PROTEIN 9"/>
    <property type="match status" value="1"/>
</dbReference>
<evidence type="ECO:0000256" key="3">
    <source>
        <dbReference type="ARBA" id="ARBA00022448"/>
    </source>
</evidence>
<evidence type="ECO:0000256" key="11">
    <source>
        <dbReference type="ARBA" id="ARBA00023136"/>
    </source>
</evidence>
<dbReference type="Pfam" id="PF00137">
    <property type="entry name" value="ATP-synt_C"/>
    <property type="match status" value="1"/>
</dbReference>
<dbReference type="GO" id="GO:0016787">
    <property type="term" value="F:hydrolase activity"/>
    <property type="evidence" value="ECO:0007669"/>
    <property type="project" value="UniProtKB-KW"/>
</dbReference>
<evidence type="ECO:0000256" key="5">
    <source>
        <dbReference type="ARBA" id="ARBA00022692"/>
    </source>
</evidence>
<gene>
    <name evidence="14" type="primary">atp9</name>
</gene>
<comment type="subcellular location">
    <subcellularLocation>
        <location evidence="1 12">Mitochondrion membrane</location>
        <topology evidence="1 12">Multi-pass membrane protein</topology>
    </subcellularLocation>
</comment>
<keyword evidence="7 12" id="KW-1133">Transmembrane helix</keyword>
<dbReference type="HAMAP" id="MF_01396">
    <property type="entry name" value="ATP_synth_c_bact"/>
    <property type="match status" value="1"/>
</dbReference>
<name>A0A140CUS0_9METZ</name>
<dbReference type="SUPFAM" id="SSF81333">
    <property type="entry name" value="F1F0 ATP synthase subunit C"/>
    <property type="match status" value="1"/>
</dbReference>
<evidence type="ECO:0000256" key="7">
    <source>
        <dbReference type="ARBA" id="ARBA00022989"/>
    </source>
</evidence>
<keyword evidence="8 12" id="KW-0406">Ion transport</keyword>
<geneLocation type="mitochondrion" evidence="14"/>
<evidence type="ECO:0000259" key="13">
    <source>
        <dbReference type="Pfam" id="PF00137"/>
    </source>
</evidence>
<dbReference type="InterPro" id="IPR000454">
    <property type="entry name" value="ATP_synth_F0_csu"/>
</dbReference>
<feature type="transmembrane region" description="Helical" evidence="12">
    <location>
        <begin position="12"/>
        <end position="36"/>
    </location>
</feature>
<keyword evidence="11 12" id="KW-0472">Membrane</keyword>
<accession>A0A140CUS0</accession>
<evidence type="ECO:0000256" key="12">
    <source>
        <dbReference type="RuleBase" id="RU004221"/>
    </source>
</evidence>
<evidence type="ECO:0000256" key="2">
    <source>
        <dbReference type="ARBA" id="ARBA00006704"/>
    </source>
</evidence>
<dbReference type="PRINTS" id="PR00124">
    <property type="entry name" value="ATPASEC"/>
</dbReference>
<dbReference type="GO" id="GO:0015986">
    <property type="term" value="P:proton motive force-driven ATP synthesis"/>
    <property type="evidence" value="ECO:0007669"/>
    <property type="project" value="InterPro"/>
</dbReference>
<feature type="transmembrane region" description="Helical" evidence="12">
    <location>
        <begin position="48"/>
        <end position="75"/>
    </location>
</feature>
<organism evidence="14">
    <name type="scientific">Leucosolenia complicata</name>
    <dbReference type="NCBI Taxonomy" id="433461"/>
    <lineage>
        <taxon>Eukaryota</taxon>
        <taxon>Metazoa</taxon>
        <taxon>Porifera</taxon>
        <taxon>Calcarea</taxon>
        <taxon>Calcaronea</taxon>
        <taxon>Leucosolenida</taxon>
        <taxon>Leucosoleniidae</taxon>
        <taxon>Leucosolenia</taxon>
    </lineage>
</organism>
<sequence>MARSEASSRQVAAGAATVGVSGSGAGIGSLFGSLCIATARNPRLRTSFFTQALIGFALSEAMGLLALMMAFLLLFG</sequence>
<keyword evidence="4" id="KW-0138">CF(0)</keyword>
<protein>
    <recommendedName>
        <fullName evidence="12">ATP synthase subunit 9, mitochondrial</fullName>
    </recommendedName>
</protein>
<evidence type="ECO:0000256" key="4">
    <source>
        <dbReference type="ARBA" id="ARBA00022547"/>
    </source>
</evidence>
<keyword evidence="3 12" id="KW-0813">Transport</keyword>
<keyword evidence="5 12" id="KW-0812">Transmembrane</keyword>
<feature type="domain" description="V-ATPase proteolipid subunit C-like" evidence="13">
    <location>
        <begin position="12"/>
        <end position="73"/>
    </location>
</feature>
<keyword evidence="10 12" id="KW-0496">Mitochondrion</keyword>
<evidence type="ECO:0000313" key="14">
    <source>
        <dbReference type="EMBL" id="AMJ16550.1"/>
    </source>
</evidence>
<keyword evidence="14" id="KW-0378">Hydrolase</keyword>
<reference evidence="14" key="1">
    <citation type="journal article" date="2016" name="Curr. Biol.">
        <title>Extensive Mitochondrial mRNA Editing and Unusual Mitochondrial Genome Organization in Calcaronean Sponges.</title>
        <authorList>
            <person name="Lavrov D.V."/>
            <person name="Adamski M."/>
            <person name="Chevaldonne P."/>
            <person name="Adamska M."/>
        </authorList>
    </citation>
    <scope>NUCLEOTIDE SEQUENCE</scope>
</reference>
<dbReference type="InterPro" id="IPR020537">
    <property type="entry name" value="ATP_synth_F0_csu_DDCD_BS"/>
</dbReference>
<dbReference type="GO" id="GO:0045259">
    <property type="term" value="C:proton-transporting ATP synthase complex"/>
    <property type="evidence" value="ECO:0007669"/>
    <property type="project" value="UniProtKB-KW"/>
</dbReference>
<dbReference type="GO" id="GO:0031966">
    <property type="term" value="C:mitochondrial membrane"/>
    <property type="evidence" value="ECO:0007669"/>
    <property type="project" value="UniProtKB-SubCell"/>
</dbReference>
<dbReference type="CDD" id="cd18182">
    <property type="entry name" value="ATP-synt_Fo_c_ATP5G3"/>
    <property type="match status" value="1"/>
</dbReference>
<keyword evidence="9 12" id="KW-0446">Lipid-binding</keyword>
<keyword evidence="6 12" id="KW-0375">Hydrogen ion transport</keyword>
<dbReference type="AlphaFoldDB" id="A0A140CUS0"/>
<dbReference type="PROSITE" id="PS00605">
    <property type="entry name" value="ATPASE_C"/>
    <property type="match status" value="1"/>
</dbReference>
<evidence type="ECO:0000256" key="8">
    <source>
        <dbReference type="ARBA" id="ARBA00023065"/>
    </source>
</evidence>
<dbReference type="Gene3D" id="1.20.20.10">
    <property type="entry name" value="F1F0 ATP synthase subunit C"/>
    <property type="match status" value="1"/>
</dbReference>
<evidence type="ECO:0000256" key="10">
    <source>
        <dbReference type="ARBA" id="ARBA00023128"/>
    </source>
</evidence>
<evidence type="ECO:0000256" key="6">
    <source>
        <dbReference type="ARBA" id="ARBA00022781"/>
    </source>
</evidence>
<dbReference type="InterPro" id="IPR035921">
    <property type="entry name" value="F/V-ATP_Csub_sf"/>
</dbReference>
<dbReference type="GO" id="GO:0033177">
    <property type="term" value="C:proton-transporting two-sector ATPase complex, proton-transporting domain"/>
    <property type="evidence" value="ECO:0007669"/>
    <property type="project" value="InterPro"/>
</dbReference>
<evidence type="ECO:0000256" key="9">
    <source>
        <dbReference type="ARBA" id="ARBA00023121"/>
    </source>
</evidence>
<comment type="subunit">
    <text evidence="12">F-type ATPases have 2 components, CF(1) - the catalytic core - and CF(0) - the membrane proton channel. CF(1) has five subunits: alpha(3), beta(3), gamma(1), delta(1), epsilon(1). CF(0) has three main subunits: a, b and c.</text>
</comment>
<dbReference type="PANTHER" id="PTHR10031">
    <property type="entry name" value="ATP SYNTHASE LIPID-BINDING PROTEIN, MITOCHONDRIAL"/>
    <property type="match status" value="1"/>
</dbReference>
<dbReference type="InterPro" id="IPR002379">
    <property type="entry name" value="ATPase_proteolipid_c-like_dom"/>
</dbReference>
<evidence type="ECO:0000256" key="1">
    <source>
        <dbReference type="ARBA" id="ARBA00004225"/>
    </source>
</evidence>